<dbReference type="PANTHER" id="PTHR46455">
    <property type="entry name" value="SET AND MYND DOMAIN CONTAINING, ARTHROPOD-SPECIFIC, MEMBER 4, ISOFORM A"/>
    <property type="match status" value="1"/>
</dbReference>
<dbReference type="InParanoid" id="A0A067RH17"/>
<evidence type="ECO:0000256" key="2">
    <source>
        <dbReference type="ARBA" id="ARBA00022771"/>
    </source>
</evidence>
<evidence type="ECO:0000256" key="4">
    <source>
        <dbReference type="PROSITE-ProRule" id="PRU00134"/>
    </source>
</evidence>
<dbReference type="Gene3D" id="2.170.270.10">
    <property type="entry name" value="SET domain"/>
    <property type="match status" value="1"/>
</dbReference>
<dbReference type="PROSITE" id="PS01360">
    <property type="entry name" value="ZF_MYND_1"/>
    <property type="match status" value="1"/>
</dbReference>
<dbReference type="InterPro" id="IPR002893">
    <property type="entry name" value="Znf_MYND"/>
</dbReference>
<dbReference type="Pfam" id="PF00856">
    <property type="entry name" value="SET"/>
    <property type="match status" value="1"/>
</dbReference>
<reference evidence="7 8" key="1">
    <citation type="journal article" date="2014" name="Nat. Commun.">
        <title>Molecular traces of alternative social organization in a termite genome.</title>
        <authorList>
            <person name="Terrapon N."/>
            <person name="Li C."/>
            <person name="Robertson H.M."/>
            <person name="Ji L."/>
            <person name="Meng X."/>
            <person name="Booth W."/>
            <person name="Chen Z."/>
            <person name="Childers C.P."/>
            <person name="Glastad K.M."/>
            <person name="Gokhale K."/>
            <person name="Gowin J."/>
            <person name="Gronenberg W."/>
            <person name="Hermansen R.A."/>
            <person name="Hu H."/>
            <person name="Hunt B.G."/>
            <person name="Huylmans A.K."/>
            <person name="Khalil S.M."/>
            <person name="Mitchell R.D."/>
            <person name="Munoz-Torres M.C."/>
            <person name="Mustard J.A."/>
            <person name="Pan H."/>
            <person name="Reese J.T."/>
            <person name="Scharf M.E."/>
            <person name="Sun F."/>
            <person name="Vogel H."/>
            <person name="Xiao J."/>
            <person name="Yang W."/>
            <person name="Yang Z."/>
            <person name="Yang Z."/>
            <person name="Zhou J."/>
            <person name="Zhu J."/>
            <person name="Brent C.S."/>
            <person name="Elsik C.G."/>
            <person name="Goodisman M.A."/>
            <person name="Liberles D.A."/>
            <person name="Roe R.M."/>
            <person name="Vargo E.L."/>
            <person name="Vilcinskas A."/>
            <person name="Wang J."/>
            <person name="Bornberg-Bauer E."/>
            <person name="Korb J."/>
            <person name="Zhang G."/>
            <person name="Liebig J."/>
        </authorList>
    </citation>
    <scope>NUCLEOTIDE SEQUENCE [LARGE SCALE GENOMIC DNA]</scope>
    <source>
        <tissue evidence="7">Whole organism</tissue>
    </source>
</reference>
<dbReference type="Pfam" id="PF01753">
    <property type="entry name" value="zf-MYND"/>
    <property type="match status" value="1"/>
</dbReference>
<dbReference type="Proteomes" id="UP000027135">
    <property type="component" value="Unassembled WGS sequence"/>
</dbReference>
<keyword evidence="2 4" id="KW-0863">Zinc-finger</keyword>
<name>A0A067RH17_ZOONE</name>
<dbReference type="GO" id="GO:0008757">
    <property type="term" value="F:S-adenosylmethionine-dependent methyltransferase activity"/>
    <property type="evidence" value="ECO:0007669"/>
    <property type="project" value="UniProtKB-ARBA"/>
</dbReference>
<dbReference type="Gene3D" id="1.10.220.160">
    <property type="match status" value="1"/>
</dbReference>
<evidence type="ECO:0000259" key="5">
    <source>
        <dbReference type="PROSITE" id="PS50280"/>
    </source>
</evidence>
<evidence type="ECO:0000313" key="8">
    <source>
        <dbReference type="Proteomes" id="UP000027135"/>
    </source>
</evidence>
<dbReference type="STRING" id="136037.A0A067RH17"/>
<dbReference type="CDD" id="cd20071">
    <property type="entry name" value="SET_SMYD"/>
    <property type="match status" value="1"/>
</dbReference>
<gene>
    <name evidence="7" type="ORF">L798_10936</name>
</gene>
<evidence type="ECO:0000256" key="3">
    <source>
        <dbReference type="ARBA" id="ARBA00022833"/>
    </source>
</evidence>
<dbReference type="eggNOG" id="KOG2084">
    <property type="taxonomic scope" value="Eukaryota"/>
</dbReference>
<dbReference type="PROSITE" id="PS50280">
    <property type="entry name" value="SET"/>
    <property type="match status" value="1"/>
</dbReference>
<dbReference type="OrthoDB" id="3174329at2759"/>
<proteinExistence type="predicted"/>
<feature type="domain" description="MYND-type" evidence="6">
    <location>
        <begin position="6"/>
        <end position="42"/>
    </location>
</feature>
<dbReference type="InterPro" id="IPR001214">
    <property type="entry name" value="SET_dom"/>
</dbReference>
<dbReference type="InterPro" id="IPR046341">
    <property type="entry name" value="SET_dom_sf"/>
</dbReference>
<dbReference type="AlphaFoldDB" id="A0A067RH17"/>
<dbReference type="SUPFAM" id="SSF82199">
    <property type="entry name" value="SET domain"/>
    <property type="match status" value="1"/>
</dbReference>
<dbReference type="EMBL" id="KK852475">
    <property type="protein sequence ID" value="KDR23072.1"/>
    <property type="molecule type" value="Genomic_DNA"/>
</dbReference>
<keyword evidence="3" id="KW-0862">Zinc</keyword>
<dbReference type="PROSITE" id="PS50865">
    <property type="entry name" value="ZF_MYND_2"/>
    <property type="match status" value="1"/>
</dbReference>
<dbReference type="OMA" id="MYTHALW"/>
<dbReference type="SUPFAM" id="SSF144232">
    <property type="entry name" value="HIT/MYND zinc finger-like"/>
    <property type="match status" value="1"/>
</dbReference>
<dbReference type="GO" id="GO:0008170">
    <property type="term" value="F:N-methyltransferase activity"/>
    <property type="evidence" value="ECO:0007669"/>
    <property type="project" value="UniProtKB-ARBA"/>
</dbReference>
<protein>
    <submittedName>
        <fullName evidence="7">Protein msta, isoform A</fullName>
    </submittedName>
</protein>
<dbReference type="Gene3D" id="6.10.140.2220">
    <property type="match status" value="2"/>
</dbReference>
<dbReference type="GO" id="GO:0008270">
    <property type="term" value="F:zinc ion binding"/>
    <property type="evidence" value="ECO:0007669"/>
    <property type="project" value="UniProtKB-KW"/>
</dbReference>
<evidence type="ECO:0000259" key="6">
    <source>
        <dbReference type="PROSITE" id="PS50865"/>
    </source>
</evidence>
<dbReference type="InterPro" id="IPR053010">
    <property type="entry name" value="SET_SmydA-8"/>
</dbReference>
<evidence type="ECO:0000313" key="7">
    <source>
        <dbReference type="EMBL" id="KDR23072.1"/>
    </source>
</evidence>
<dbReference type="GO" id="GO:0008276">
    <property type="term" value="F:protein methyltransferase activity"/>
    <property type="evidence" value="ECO:0007669"/>
    <property type="project" value="UniProtKB-ARBA"/>
</dbReference>
<accession>A0A067RH17</accession>
<keyword evidence="1" id="KW-0479">Metal-binding</keyword>
<organism evidence="7 8">
    <name type="scientific">Zootermopsis nevadensis</name>
    <name type="common">Dampwood termite</name>
    <dbReference type="NCBI Taxonomy" id="136037"/>
    <lineage>
        <taxon>Eukaryota</taxon>
        <taxon>Metazoa</taxon>
        <taxon>Ecdysozoa</taxon>
        <taxon>Arthropoda</taxon>
        <taxon>Hexapoda</taxon>
        <taxon>Insecta</taxon>
        <taxon>Pterygota</taxon>
        <taxon>Neoptera</taxon>
        <taxon>Polyneoptera</taxon>
        <taxon>Dictyoptera</taxon>
        <taxon>Blattodea</taxon>
        <taxon>Blattoidea</taxon>
        <taxon>Termitoidae</taxon>
        <taxon>Termopsidae</taxon>
        <taxon>Zootermopsis</taxon>
    </lineage>
</organism>
<feature type="domain" description="SET" evidence="5">
    <location>
        <begin position="43"/>
        <end position="301"/>
    </location>
</feature>
<dbReference type="PANTHER" id="PTHR46455:SF2">
    <property type="entry name" value="AT24727P"/>
    <property type="match status" value="1"/>
</dbReference>
<sequence length="572" mass="64446">MPEDECVVCSAPAARKCSACRQTSYCSKEHQKQDWKKHKNACRCFEIRTSPELGKYLVASRDLSPGDVIISEGPLLVGPKLHTEQPLCLGCHAPTRFDSDYRCPKCLWPWCGPSCPADPKLHAPECSILRLQAKQSLASAARKDVAGYHYDAVTPLRCLLFQRRNPRKWEQILQMEAHLRHRGPGTDTYREIQDRVVNFLQENYLQNLPSVDVSGETVLQNCSQNTLHRICGVLDVNGLDIRLALGSEVVALYPTVYLIEHNCLPNTRHTFEINPGYKQYRITVTATQHIQKGEHIATMYTHALWGTQARRDHLLATKYFSCRCKRCSDPTELGTNISGLRCLGLHALSDGTSDADDGSCGGTQLPISPLDDNSDWRCDRCPIVMTSSEVSDLVSRIGEEVDTIQAGSPTVTQLEELLTKLSMFLHPHHYHLYSVKHTLVQLYGHQQGYQISQLSDQQLKRKAGMCRELLAITDTLDPGATRLALFSSVLLRELHCAEFYLARRDLEKEPPVVSARETIRRALEAKELLLRAIEILKPEPLFSSGAKMTELVQKTLFECDIWLKDKMSTIPT</sequence>
<keyword evidence="8" id="KW-1185">Reference proteome</keyword>
<evidence type="ECO:0000256" key="1">
    <source>
        <dbReference type="ARBA" id="ARBA00022723"/>
    </source>
</evidence>